<comment type="caution">
    <text evidence="10">The sequence shown here is derived from an EMBL/GenBank/DDBJ whole genome shotgun (WGS) entry which is preliminary data.</text>
</comment>
<evidence type="ECO:0000256" key="5">
    <source>
        <dbReference type="ARBA" id="ARBA00023163"/>
    </source>
</evidence>
<reference evidence="10 11" key="1">
    <citation type="submission" date="2011-04" db="EMBL/GenBank/DDBJ databases">
        <title>The Genome Sequence of Clostridium citroniae WAL-19142.</title>
        <authorList>
            <consortium name="The Broad Institute Genome Sequencing Platform"/>
            <person name="Earl A."/>
            <person name="Ward D."/>
            <person name="Feldgarden M."/>
            <person name="Gevers D."/>
            <person name="Warren Y.A."/>
            <person name="Tyrrell K.L."/>
            <person name="Citron D.M."/>
            <person name="Goldstein E.J."/>
            <person name="Daigneault M."/>
            <person name="Allen-Vercoe E."/>
            <person name="Young S.K."/>
            <person name="Zeng Q."/>
            <person name="Gargeya S."/>
            <person name="Fitzgerald M."/>
            <person name="Haas B."/>
            <person name="Abouelleil A."/>
            <person name="Alvarado L."/>
            <person name="Arachchi H.M."/>
            <person name="Berlin A."/>
            <person name="Brown A."/>
            <person name="Chapman S.B."/>
            <person name="Chen Z."/>
            <person name="Dunbar C."/>
            <person name="Freedman E."/>
            <person name="Gearin G."/>
            <person name="Gellesch M."/>
            <person name="Goldberg J."/>
            <person name="Griggs A."/>
            <person name="Gujja S."/>
            <person name="Heilman E.R."/>
            <person name="Heiman D."/>
            <person name="Howarth C."/>
            <person name="Larson L."/>
            <person name="Lui A."/>
            <person name="MacDonald P.J."/>
            <person name="Mehta T."/>
            <person name="Montmayeur A."/>
            <person name="Murphy C."/>
            <person name="Neiman D."/>
            <person name="Pearson M."/>
            <person name="Priest M."/>
            <person name="Roberts A."/>
            <person name="Saif S."/>
            <person name="Shea T."/>
            <person name="Shenoy N."/>
            <person name="Sisk P."/>
            <person name="Stolte C."/>
            <person name="Sykes S."/>
            <person name="White J."/>
            <person name="Yandava C."/>
            <person name="Wortman J."/>
            <person name="Nusbaum C."/>
            <person name="Birren B."/>
        </authorList>
    </citation>
    <scope>NUCLEOTIDE SEQUENCE [LARGE SCALE GENOMIC DNA]</scope>
    <source>
        <strain evidence="10 11">WAL-19142</strain>
    </source>
</reference>
<evidence type="ECO:0000259" key="9">
    <source>
        <dbReference type="PROSITE" id="PS50110"/>
    </source>
</evidence>
<dbReference type="PROSITE" id="PS00622">
    <property type="entry name" value="HTH_LUXR_1"/>
    <property type="match status" value="1"/>
</dbReference>
<keyword evidence="4" id="KW-0238">DNA-binding</keyword>
<dbReference type="GO" id="GO:0003677">
    <property type="term" value="F:DNA binding"/>
    <property type="evidence" value="ECO:0007669"/>
    <property type="project" value="UniProtKB-KW"/>
</dbReference>
<dbReference type="OrthoDB" id="9779069at2"/>
<dbReference type="AlphaFoldDB" id="A0A0J9CFB1"/>
<dbReference type="Pfam" id="PF00072">
    <property type="entry name" value="Response_reg"/>
    <property type="match status" value="1"/>
</dbReference>
<evidence type="ECO:0000256" key="1">
    <source>
        <dbReference type="ARBA" id="ARBA00018672"/>
    </source>
</evidence>
<dbReference type="GO" id="GO:0006355">
    <property type="term" value="P:regulation of DNA-templated transcription"/>
    <property type="evidence" value="ECO:0007669"/>
    <property type="project" value="InterPro"/>
</dbReference>
<gene>
    <name evidence="10" type="ORF">HMPREF9470_01118</name>
</gene>
<dbReference type="PROSITE" id="PS50110">
    <property type="entry name" value="RESPONSE_REGULATORY"/>
    <property type="match status" value="1"/>
</dbReference>
<comment type="function">
    <text evidence="6">May play the central regulatory role in sporulation. It may be an element of the effector pathway responsible for the activation of sporulation genes in response to nutritional stress. Spo0A may act in concert with spo0H (a sigma factor) to control the expression of some genes that are critical to the sporulation process.</text>
</comment>
<dbReference type="GeneID" id="93165062"/>
<dbReference type="Proteomes" id="UP000037392">
    <property type="component" value="Unassembled WGS sequence"/>
</dbReference>
<dbReference type="CDD" id="cd06170">
    <property type="entry name" value="LuxR_C_like"/>
    <property type="match status" value="1"/>
</dbReference>
<dbReference type="Gene3D" id="3.40.50.2300">
    <property type="match status" value="1"/>
</dbReference>
<evidence type="ECO:0000313" key="11">
    <source>
        <dbReference type="Proteomes" id="UP000037392"/>
    </source>
</evidence>
<evidence type="ECO:0000256" key="2">
    <source>
        <dbReference type="ARBA" id="ARBA00022553"/>
    </source>
</evidence>
<dbReference type="PANTHER" id="PTHR43214:SF40">
    <property type="entry name" value="TRANSCRIPTIONAL REGULATORY PROTEIN LNRK"/>
    <property type="match status" value="1"/>
</dbReference>
<evidence type="ECO:0000256" key="6">
    <source>
        <dbReference type="ARBA" id="ARBA00024867"/>
    </source>
</evidence>
<dbReference type="SUPFAM" id="SSF52172">
    <property type="entry name" value="CheY-like"/>
    <property type="match status" value="1"/>
</dbReference>
<feature type="modified residue" description="4-aspartylphosphate" evidence="7">
    <location>
        <position position="54"/>
    </location>
</feature>
<accession>A0A0J9CFB1</accession>
<dbReference type="PATRIC" id="fig|742734.4.peg.1192"/>
<dbReference type="Pfam" id="PF00196">
    <property type="entry name" value="GerE"/>
    <property type="match status" value="1"/>
</dbReference>
<sequence>MIKVVIADDIQILRQGLKAILEQDSDIQVAGLAADGREAWQLCRKVKPDVVLMDMRMPQYDGSYGIAKIKEEFPDIKVLVLTTFDDRETVDAAVCSGADGYILKEMEDDKVIQSVKTVCAGIRVFGGSVFEGMRRQMAPSGFRPDQAMDLTPRERDIMRLVAQGMDNREIAAELFLAEGTVRNNISRLLEKLKLKDRTQLAVFAVKNNLD</sequence>
<evidence type="ECO:0000256" key="4">
    <source>
        <dbReference type="ARBA" id="ARBA00023125"/>
    </source>
</evidence>
<dbReference type="PRINTS" id="PR00038">
    <property type="entry name" value="HTHLUXR"/>
</dbReference>
<proteinExistence type="predicted"/>
<keyword evidence="2 7" id="KW-0597">Phosphoprotein</keyword>
<dbReference type="InterPro" id="IPR011006">
    <property type="entry name" value="CheY-like_superfamily"/>
</dbReference>
<dbReference type="PROSITE" id="PS50043">
    <property type="entry name" value="HTH_LUXR_2"/>
    <property type="match status" value="1"/>
</dbReference>
<dbReference type="InterPro" id="IPR039420">
    <property type="entry name" value="WalR-like"/>
</dbReference>
<dbReference type="EMBL" id="ADLK01000007">
    <property type="protein sequence ID" value="KMW23031.1"/>
    <property type="molecule type" value="Genomic_DNA"/>
</dbReference>
<dbReference type="SUPFAM" id="SSF46894">
    <property type="entry name" value="C-terminal effector domain of the bipartite response regulators"/>
    <property type="match status" value="1"/>
</dbReference>
<dbReference type="GO" id="GO:0000160">
    <property type="term" value="P:phosphorelay signal transduction system"/>
    <property type="evidence" value="ECO:0007669"/>
    <property type="project" value="InterPro"/>
</dbReference>
<evidence type="ECO:0000259" key="8">
    <source>
        <dbReference type="PROSITE" id="PS50043"/>
    </source>
</evidence>
<dbReference type="SMART" id="SM00448">
    <property type="entry name" value="REC"/>
    <property type="match status" value="1"/>
</dbReference>
<feature type="domain" description="Response regulatory" evidence="9">
    <location>
        <begin position="3"/>
        <end position="119"/>
    </location>
</feature>
<keyword evidence="3" id="KW-0805">Transcription regulation</keyword>
<evidence type="ECO:0000256" key="7">
    <source>
        <dbReference type="PROSITE-ProRule" id="PRU00169"/>
    </source>
</evidence>
<name>A0A0J9CFB1_9FIRM</name>
<dbReference type="RefSeq" id="WP_007867493.1">
    <property type="nucleotide sequence ID" value="NZ_KQ235876.1"/>
</dbReference>
<dbReference type="InterPro" id="IPR016032">
    <property type="entry name" value="Sig_transdc_resp-reg_C-effctor"/>
</dbReference>
<dbReference type="PANTHER" id="PTHR43214">
    <property type="entry name" value="TWO-COMPONENT RESPONSE REGULATOR"/>
    <property type="match status" value="1"/>
</dbReference>
<feature type="domain" description="HTH luxR-type" evidence="8">
    <location>
        <begin position="143"/>
        <end position="208"/>
    </location>
</feature>
<dbReference type="SMART" id="SM00421">
    <property type="entry name" value="HTH_LUXR"/>
    <property type="match status" value="1"/>
</dbReference>
<dbReference type="InterPro" id="IPR000792">
    <property type="entry name" value="Tscrpt_reg_LuxR_C"/>
</dbReference>
<dbReference type="CDD" id="cd17535">
    <property type="entry name" value="REC_NarL-like"/>
    <property type="match status" value="1"/>
</dbReference>
<organism evidence="10 11">
    <name type="scientific">[Clostridium] citroniae WAL-19142</name>
    <dbReference type="NCBI Taxonomy" id="742734"/>
    <lineage>
        <taxon>Bacteria</taxon>
        <taxon>Bacillati</taxon>
        <taxon>Bacillota</taxon>
        <taxon>Clostridia</taxon>
        <taxon>Lachnospirales</taxon>
        <taxon>Lachnospiraceae</taxon>
        <taxon>Enterocloster</taxon>
    </lineage>
</organism>
<dbReference type="InterPro" id="IPR058245">
    <property type="entry name" value="NreC/VraR/RcsB-like_REC"/>
</dbReference>
<evidence type="ECO:0000313" key="10">
    <source>
        <dbReference type="EMBL" id="KMW23031.1"/>
    </source>
</evidence>
<protein>
    <recommendedName>
        <fullName evidence="1">Stage 0 sporulation protein A homolog</fullName>
    </recommendedName>
</protein>
<keyword evidence="5" id="KW-0804">Transcription</keyword>
<evidence type="ECO:0000256" key="3">
    <source>
        <dbReference type="ARBA" id="ARBA00023015"/>
    </source>
</evidence>
<dbReference type="InterPro" id="IPR001789">
    <property type="entry name" value="Sig_transdc_resp-reg_receiver"/>
</dbReference>